<keyword evidence="1" id="KW-0540">Nuclease</keyword>
<comment type="catalytic activity">
    <reaction evidence="1">
        <text>Endonucleolytic cleavage of DNA to give specific double-stranded fragments with terminal 5'-phosphates.</text>
        <dbReference type="EC" id="3.1.21.4"/>
    </reaction>
</comment>
<dbReference type="InterPro" id="IPR007637">
    <property type="entry name" value="Restrct_endonuc_II_DpnII-like"/>
</dbReference>
<evidence type="ECO:0000259" key="2">
    <source>
        <dbReference type="Pfam" id="PF04556"/>
    </source>
</evidence>
<organism evidence="3 4">
    <name type="scientific">Fervidobacterium islandicum</name>
    <dbReference type="NCBI Taxonomy" id="2423"/>
    <lineage>
        <taxon>Bacteria</taxon>
        <taxon>Thermotogati</taxon>
        <taxon>Thermotogota</taxon>
        <taxon>Thermotogae</taxon>
        <taxon>Thermotogales</taxon>
        <taxon>Fervidobacteriaceae</taxon>
        <taxon>Fervidobacterium</taxon>
    </lineage>
</organism>
<dbReference type="RefSeq" id="WP_033192237.1">
    <property type="nucleotide sequence ID" value="NZ_CP014334.2"/>
</dbReference>
<dbReference type="GO" id="GO:0003677">
    <property type="term" value="F:DNA binding"/>
    <property type="evidence" value="ECO:0007669"/>
    <property type="project" value="UniProtKB-UniRule"/>
</dbReference>
<keyword evidence="4" id="KW-1185">Reference proteome</keyword>
<comment type="similarity">
    <text evidence="1">Belongs to the DpnII type II restriction endonuclease family.</text>
</comment>
<dbReference type="AlphaFoldDB" id="A0AAI8CMU7"/>
<protein>
    <recommendedName>
        <fullName evidence="1">Type-2 restriction enzyme</fullName>
        <ecNumber evidence="1">3.1.21.4</ecNumber>
    </recommendedName>
</protein>
<sequence>MENLYIDILRRKGWNVSDAKDVVEKFLGTILKTNKTYNFFVDWDKVKEFVEKHRIEINILSTLIHSADFDSDLRKILRKYPEVLAVIPMLIAVRENSISVLLDTDHNELRIDEYDFTVRTLNEQEINYFVEFFEKTGLKSFFLNTADKSLYDYLVGVEVGLDTNARKNRSGFFLEKYLNPIVKSIAEKYGYNLLVQKKFSQVPGVNISELFNRKADYILFKDDSSYVQRLINIEVNFYNVTGSKPQEIIDSYIERQNELKKYGFEFILITDGPAWNGQRNQLFKAFENISYVLNIHFVQQGVLEEIICGI</sequence>
<dbReference type="EC" id="3.1.21.4" evidence="1"/>
<dbReference type="GO" id="GO:0009307">
    <property type="term" value="P:DNA restriction-modification system"/>
    <property type="evidence" value="ECO:0007669"/>
    <property type="project" value="UniProtKB-UniRule"/>
</dbReference>
<accession>A0AAI8CMU7</accession>
<dbReference type="PIRSF" id="PIRSF016080">
    <property type="entry name" value="Restrict_endonuc_II_DpmII"/>
    <property type="match status" value="1"/>
</dbReference>
<dbReference type="Proteomes" id="UP000093740">
    <property type="component" value="Chromosome"/>
</dbReference>
<gene>
    <name evidence="3" type="ORF">NA23_08475</name>
</gene>
<evidence type="ECO:0000313" key="3">
    <source>
        <dbReference type="EMBL" id="AMW33267.1"/>
    </source>
</evidence>
<reference evidence="3 4" key="1">
    <citation type="journal article" date="2015" name="Stand. Genomic Sci.">
        <title>Genome sequence of a native-feather degrading extremely thermophilic Eubacterium, Fervidobacterium islandicum AW-1.</title>
        <authorList>
            <person name="Lee Y.J."/>
            <person name="Jeong H."/>
            <person name="Park G.S."/>
            <person name="Kwak Y."/>
            <person name="Lee S.J."/>
            <person name="Lee S.J."/>
            <person name="Park M.K."/>
            <person name="Kim J.Y."/>
            <person name="Kang H.K."/>
            <person name="Shin J.H."/>
            <person name="Lee D.W."/>
        </authorList>
    </citation>
    <scope>NUCLEOTIDE SEQUENCE [LARGE SCALE GENOMIC DNA]</scope>
    <source>
        <strain evidence="3 4">AW-1</strain>
    </source>
</reference>
<comment type="function">
    <text evidence="1">A P subtype restriction enzyme that recognizes the double-stranded unmethylated sequence 5'-GATC-3'.</text>
</comment>
<dbReference type="GO" id="GO:0009036">
    <property type="term" value="F:type II site-specific deoxyribonuclease activity"/>
    <property type="evidence" value="ECO:0007669"/>
    <property type="project" value="UniProtKB-UniRule"/>
</dbReference>
<dbReference type="EMBL" id="CP014334">
    <property type="protein sequence ID" value="AMW33267.1"/>
    <property type="molecule type" value="Genomic_DNA"/>
</dbReference>
<keyword evidence="1 3" id="KW-0255">Endonuclease</keyword>
<evidence type="ECO:0000313" key="4">
    <source>
        <dbReference type="Proteomes" id="UP000093740"/>
    </source>
</evidence>
<dbReference type="InterPro" id="IPR021191">
    <property type="entry name" value="Restrct_endonuc_II_DpnII"/>
</dbReference>
<dbReference type="REBASE" id="142333">
    <property type="entry name" value="FisAW1IIP"/>
</dbReference>
<dbReference type="KEGG" id="fia:NA23_08475"/>
<keyword evidence="1" id="KW-0378">Hydrolase</keyword>
<feature type="domain" description="Restriction endonuclease type II DpnII-like" evidence="2">
    <location>
        <begin position="23"/>
        <end position="305"/>
    </location>
</feature>
<evidence type="ECO:0000256" key="1">
    <source>
        <dbReference type="PIRNR" id="PIRNR016080"/>
    </source>
</evidence>
<keyword evidence="1" id="KW-0680">Restriction system</keyword>
<proteinExistence type="inferred from homology"/>
<dbReference type="Pfam" id="PF04556">
    <property type="entry name" value="DpnII"/>
    <property type="match status" value="1"/>
</dbReference>
<name>A0AAI8CMU7_FERIS</name>